<dbReference type="SUPFAM" id="SSF53098">
    <property type="entry name" value="Ribonuclease H-like"/>
    <property type="match status" value="1"/>
</dbReference>
<dbReference type="InterPro" id="IPR036397">
    <property type="entry name" value="RNaseH_sf"/>
</dbReference>
<dbReference type="InterPro" id="IPR001584">
    <property type="entry name" value="Integrase_cat-core"/>
</dbReference>
<dbReference type="PANTHER" id="PTHR37984:SF11">
    <property type="entry name" value="INTEGRASE CATALYTIC DOMAIN-CONTAINING PROTEIN"/>
    <property type="match status" value="1"/>
</dbReference>
<dbReference type="PANTHER" id="PTHR37984">
    <property type="entry name" value="PROTEIN CBG26694"/>
    <property type="match status" value="1"/>
</dbReference>
<sequence>MSSSDTHQTSRTSTNDETTRWTLAETFIRFCGPLPTGDYLLVVIDEYSRYPEVEIPKSTSAKATIPKFDKILSTHGIPIEIKTDNGPPFNSQEFKEFLEELGFSHRKITPLWPKANAEAERFMRTLSKAIITAHTEQLNWK</sequence>
<evidence type="ECO:0000313" key="2">
    <source>
        <dbReference type="Proteomes" id="UP001152795"/>
    </source>
</evidence>
<protein>
    <submittedName>
        <fullName evidence="1">PREDICTED: uncharacterized protein K02A2.6-like</fullName>
    </submittedName>
</protein>
<keyword evidence="2" id="KW-1185">Reference proteome</keyword>
<evidence type="ECO:0000313" key="1">
    <source>
        <dbReference type="EMBL" id="CAB3993228.1"/>
    </source>
</evidence>
<dbReference type="GO" id="GO:0015074">
    <property type="term" value="P:DNA integration"/>
    <property type="evidence" value="ECO:0007669"/>
    <property type="project" value="InterPro"/>
</dbReference>
<dbReference type="Pfam" id="PF00665">
    <property type="entry name" value="rve"/>
    <property type="match status" value="1"/>
</dbReference>
<dbReference type="InterPro" id="IPR050951">
    <property type="entry name" value="Retrovirus_Pol_polyprotein"/>
</dbReference>
<dbReference type="InterPro" id="IPR012337">
    <property type="entry name" value="RNaseH-like_sf"/>
</dbReference>
<dbReference type="Proteomes" id="UP001152795">
    <property type="component" value="Unassembled WGS sequence"/>
</dbReference>
<proteinExistence type="predicted"/>
<comment type="caution">
    <text evidence="1">The sequence shown here is derived from an EMBL/GenBank/DDBJ whole genome shotgun (WGS) entry which is preliminary data.</text>
</comment>
<name>A0A7D9HW04_PARCT</name>
<dbReference type="PROSITE" id="PS50994">
    <property type="entry name" value="INTEGRASE"/>
    <property type="match status" value="1"/>
</dbReference>
<accession>A0A7D9HW04</accession>
<reference evidence="1" key="1">
    <citation type="submission" date="2020-04" db="EMBL/GenBank/DDBJ databases">
        <authorList>
            <person name="Alioto T."/>
            <person name="Alioto T."/>
            <person name="Gomez Garrido J."/>
        </authorList>
    </citation>
    <scope>NUCLEOTIDE SEQUENCE</scope>
    <source>
        <strain evidence="1">A484AB</strain>
    </source>
</reference>
<dbReference type="AlphaFoldDB" id="A0A7D9HW04"/>
<dbReference type="EMBL" id="CACRXK020002212">
    <property type="protein sequence ID" value="CAB3993228.1"/>
    <property type="molecule type" value="Genomic_DNA"/>
</dbReference>
<dbReference type="GO" id="GO:0003676">
    <property type="term" value="F:nucleic acid binding"/>
    <property type="evidence" value="ECO:0007669"/>
    <property type="project" value="InterPro"/>
</dbReference>
<dbReference type="OrthoDB" id="5986514at2759"/>
<dbReference type="Gene3D" id="3.30.420.10">
    <property type="entry name" value="Ribonuclease H-like superfamily/Ribonuclease H"/>
    <property type="match status" value="1"/>
</dbReference>
<organism evidence="1 2">
    <name type="scientific">Paramuricea clavata</name>
    <name type="common">Red gorgonian</name>
    <name type="synonym">Violescent sea-whip</name>
    <dbReference type="NCBI Taxonomy" id="317549"/>
    <lineage>
        <taxon>Eukaryota</taxon>
        <taxon>Metazoa</taxon>
        <taxon>Cnidaria</taxon>
        <taxon>Anthozoa</taxon>
        <taxon>Octocorallia</taxon>
        <taxon>Malacalcyonacea</taxon>
        <taxon>Plexauridae</taxon>
        <taxon>Paramuricea</taxon>
    </lineage>
</organism>
<gene>
    <name evidence="1" type="ORF">PACLA_8A013478</name>
</gene>